<proteinExistence type="predicted"/>
<dbReference type="Gene3D" id="3.40.50.300">
    <property type="entry name" value="P-loop containing nucleotide triphosphate hydrolases"/>
    <property type="match status" value="1"/>
</dbReference>
<sequence length="313" mass="34773">MNIIELENVEKEYAQRKAVSGISLSIKEGEVFGILGPNGAGKTTTLLMLSAQLQPTSGVVWFDQVDLTKNMKKVKSFVGVVPQDIALYSELSGFDNLFFFGSLYGIKRKELKKRVHSLLDLTGLSDRASEPISQYSGGMKRRINIAAALLHDPKVVLMDEPTVGIDPQSRIKIYELIEMLKKEGKTVIYTTHYMEEATSLCDRVAIIDHGKLLMLDKVADLIDTVSAGIVEFQLRSRDQLEPAVHYISTLPFVKEVETSELKVMVVVTTNIQEAIGTLMNGLQANSIVIDDLMIMPPNLETVFLRLTGKALRE</sequence>
<name>A0ABT5VGH1_9BACI</name>
<feature type="domain" description="ABC transporter" evidence="3">
    <location>
        <begin position="4"/>
        <end position="234"/>
    </location>
</feature>
<evidence type="ECO:0000313" key="4">
    <source>
        <dbReference type="EMBL" id="MDE5414560.1"/>
    </source>
</evidence>
<dbReference type="EMBL" id="JAOTPO010000009">
    <property type="protein sequence ID" value="MDE5414560.1"/>
    <property type="molecule type" value="Genomic_DNA"/>
</dbReference>
<dbReference type="InterPro" id="IPR027417">
    <property type="entry name" value="P-loop_NTPase"/>
</dbReference>
<comment type="caution">
    <text evidence="4">The sequence shown here is derived from an EMBL/GenBank/DDBJ whole genome shotgun (WGS) entry which is preliminary data.</text>
</comment>
<dbReference type="SUPFAM" id="SSF52540">
    <property type="entry name" value="P-loop containing nucleoside triphosphate hydrolases"/>
    <property type="match status" value="1"/>
</dbReference>
<dbReference type="PANTHER" id="PTHR43582:SF2">
    <property type="entry name" value="LINEARMYCIN RESISTANCE ATP-BINDING PROTEIN LNRL"/>
    <property type="match status" value="1"/>
</dbReference>
<dbReference type="Proteomes" id="UP001148125">
    <property type="component" value="Unassembled WGS sequence"/>
</dbReference>
<dbReference type="PROSITE" id="PS00211">
    <property type="entry name" value="ABC_TRANSPORTER_1"/>
    <property type="match status" value="1"/>
</dbReference>
<reference evidence="4" key="1">
    <citation type="submission" date="2024-05" db="EMBL/GenBank/DDBJ databases">
        <title>Alkalihalobacillus sp. strain MEB203 novel alkaliphilic bacterium from Lonar Lake, India.</title>
        <authorList>
            <person name="Joshi A."/>
            <person name="Thite S."/>
            <person name="Mengade P."/>
        </authorList>
    </citation>
    <scope>NUCLEOTIDE SEQUENCE</scope>
    <source>
        <strain evidence="4">MEB 203</strain>
    </source>
</reference>
<evidence type="ECO:0000313" key="5">
    <source>
        <dbReference type="Proteomes" id="UP001148125"/>
    </source>
</evidence>
<dbReference type="PANTHER" id="PTHR43582">
    <property type="entry name" value="LINEARMYCIN RESISTANCE ATP-BINDING PROTEIN LNRL"/>
    <property type="match status" value="1"/>
</dbReference>
<gene>
    <name evidence="4" type="ORF">N7Z68_14365</name>
</gene>
<evidence type="ECO:0000256" key="1">
    <source>
        <dbReference type="ARBA" id="ARBA00022741"/>
    </source>
</evidence>
<evidence type="ECO:0000259" key="3">
    <source>
        <dbReference type="PROSITE" id="PS50893"/>
    </source>
</evidence>
<accession>A0ABT5VGH1</accession>
<keyword evidence="2 4" id="KW-0067">ATP-binding</keyword>
<evidence type="ECO:0000256" key="2">
    <source>
        <dbReference type="ARBA" id="ARBA00022840"/>
    </source>
</evidence>
<organism evidence="4 5">
    <name type="scientific">Alkalihalobacterium chitinilyticum</name>
    <dbReference type="NCBI Taxonomy" id="2980103"/>
    <lineage>
        <taxon>Bacteria</taxon>
        <taxon>Bacillati</taxon>
        <taxon>Bacillota</taxon>
        <taxon>Bacilli</taxon>
        <taxon>Bacillales</taxon>
        <taxon>Bacillaceae</taxon>
        <taxon>Alkalihalobacterium</taxon>
    </lineage>
</organism>
<protein>
    <submittedName>
        <fullName evidence="4">ABC transporter ATP-binding protein</fullName>
    </submittedName>
</protein>
<dbReference type="InterPro" id="IPR017871">
    <property type="entry name" value="ABC_transporter-like_CS"/>
</dbReference>
<dbReference type="InterPro" id="IPR003439">
    <property type="entry name" value="ABC_transporter-like_ATP-bd"/>
</dbReference>
<dbReference type="PROSITE" id="PS50893">
    <property type="entry name" value="ABC_TRANSPORTER_2"/>
    <property type="match status" value="1"/>
</dbReference>
<dbReference type="GO" id="GO:0005524">
    <property type="term" value="F:ATP binding"/>
    <property type="evidence" value="ECO:0007669"/>
    <property type="project" value="UniProtKB-KW"/>
</dbReference>
<dbReference type="RefSeq" id="WP_275119172.1">
    <property type="nucleotide sequence ID" value="NZ_JAOTPO010000009.1"/>
</dbReference>
<dbReference type="SMART" id="SM00382">
    <property type="entry name" value="AAA"/>
    <property type="match status" value="1"/>
</dbReference>
<dbReference type="Pfam" id="PF00005">
    <property type="entry name" value="ABC_tran"/>
    <property type="match status" value="1"/>
</dbReference>
<dbReference type="InterPro" id="IPR003593">
    <property type="entry name" value="AAA+_ATPase"/>
</dbReference>
<keyword evidence="1" id="KW-0547">Nucleotide-binding</keyword>
<keyword evidence="5" id="KW-1185">Reference proteome</keyword>